<keyword evidence="6" id="KW-0675">Receptor</keyword>
<proteinExistence type="predicted"/>
<dbReference type="PANTHER" id="PTHR24061">
    <property type="entry name" value="CALCIUM-SENSING RECEPTOR-RELATED"/>
    <property type="match status" value="1"/>
</dbReference>
<evidence type="ECO:0000256" key="3">
    <source>
        <dbReference type="ARBA" id="ARBA00022729"/>
    </source>
</evidence>
<keyword evidence="5" id="KW-0472">Membrane</keyword>
<keyword evidence="4" id="KW-1133">Transmembrane helix</keyword>
<keyword evidence="3" id="KW-0732">Signal</keyword>
<evidence type="ECO:0000256" key="2">
    <source>
        <dbReference type="ARBA" id="ARBA00022692"/>
    </source>
</evidence>
<sequence length="177" mass="20492">MRIHIFYLTYPLDLISTVSDALIKTHINVGIWITAQGQKKILSNYNCDKRNFTSAFTGTSWTTSAQIGTLLQLFKFPQLSFGPYDPILSDHGQYSSLYQMAPKYISLSLGILSLVVHVRWSWVGLILPYDHKGNKILSDFREDMERKGVCIAFGNIIPVTWTRYFTKFWKIWMRQIS</sequence>
<dbReference type="GO" id="GO:0004930">
    <property type="term" value="F:G protein-coupled receptor activity"/>
    <property type="evidence" value="ECO:0007669"/>
    <property type="project" value="InterPro"/>
</dbReference>
<dbReference type="Pfam" id="PF01094">
    <property type="entry name" value="ANF_receptor"/>
    <property type="match status" value="1"/>
</dbReference>
<dbReference type="EMBL" id="CH474033">
    <property type="protein sequence ID" value="EDL99783.1"/>
    <property type="molecule type" value="Genomic_DNA"/>
</dbReference>
<evidence type="ECO:0000256" key="4">
    <source>
        <dbReference type="ARBA" id="ARBA00022989"/>
    </source>
</evidence>
<dbReference type="GO" id="GO:0016020">
    <property type="term" value="C:membrane"/>
    <property type="evidence" value="ECO:0007669"/>
    <property type="project" value="UniProtKB-SubCell"/>
</dbReference>
<protein>
    <submittedName>
        <fullName evidence="9">RCG64316</fullName>
    </submittedName>
</protein>
<gene>
    <name evidence="9" type="ORF">rCG_64316</name>
</gene>
<feature type="domain" description="Receptor ligand binding region" evidence="8">
    <location>
        <begin position="61"/>
        <end position="158"/>
    </location>
</feature>
<name>A6KB82_RAT</name>
<keyword evidence="7" id="KW-0325">Glycoprotein</keyword>
<dbReference type="Proteomes" id="UP000234681">
    <property type="component" value="Chromosome 1"/>
</dbReference>
<dbReference type="AlphaFoldDB" id="A6KB82"/>
<dbReference type="Gene3D" id="3.40.50.2300">
    <property type="match status" value="2"/>
</dbReference>
<comment type="subcellular location">
    <subcellularLocation>
        <location evidence="1">Membrane</location>
        <topology evidence="1">Multi-pass membrane protein</topology>
    </subcellularLocation>
</comment>
<evidence type="ECO:0000256" key="5">
    <source>
        <dbReference type="ARBA" id="ARBA00023136"/>
    </source>
</evidence>
<evidence type="ECO:0000256" key="1">
    <source>
        <dbReference type="ARBA" id="ARBA00004141"/>
    </source>
</evidence>
<evidence type="ECO:0000313" key="9">
    <source>
        <dbReference type="EMBL" id="EDL99783.1"/>
    </source>
</evidence>
<reference evidence="9 10" key="1">
    <citation type="submission" date="2005-09" db="EMBL/GenBank/DDBJ databases">
        <authorList>
            <person name="Mural R.J."/>
            <person name="Li P.W."/>
            <person name="Adams M.D."/>
            <person name="Amanatides P.G."/>
            <person name="Baden-Tillson H."/>
            <person name="Barnstead M."/>
            <person name="Chin S.H."/>
            <person name="Dew I."/>
            <person name="Evans C.A."/>
            <person name="Ferriera S."/>
            <person name="Flanigan M."/>
            <person name="Fosler C."/>
            <person name="Glodek A."/>
            <person name="Gu Z."/>
            <person name="Holt R.A."/>
            <person name="Jennings D."/>
            <person name="Kraft C.L."/>
            <person name="Lu F."/>
            <person name="Nguyen T."/>
            <person name="Nusskern D.R."/>
            <person name="Pfannkoch C.M."/>
            <person name="Sitter C."/>
            <person name="Sutton G.G."/>
            <person name="Venter J.C."/>
            <person name="Wang Z."/>
            <person name="Woodage T."/>
            <person name="Zheng X.H."/>
            <person name="Zhong F."/>
        </authorList>
    </citation>
    <scope>NUCLEOTIDE SEQUENCE [LARGE SCALE GENOMIC DNA]</scope>
    <source>
        <strain>BN</strain>
        <strain evidence="10">Sprague-Dawley</strain>
    </source>
</reference>
<dbReference type="SUPFAM" id="SSF53822">
    <property type="entry name" value="Periplasmic binding protein-like I"/>
    <property type="match status" value="1"/>
</dbReference>
<evidence type="ECO:0000256" key="7">
    <source>
        <dbReference type="ARBA" id="ARBA00023180"/>
    </source>
</evidence>
<dbReference type="PRINTS" id="PR00248">
    <property type="entry name" value="GPCRMGR"/>
</dbReference>
<dbReference type="PANTHER" id="PTHR24061:SF570">
    <property type="entry name" value="VOMERONASAL 2, RECEPTOR 100-RELATED"/>
    <property type="match status" value="1"/>
</dbReference>
<dbReference type="InterPro" id="IPR000337">
    <property type="entry name" value="GPCR_3"/>
</dbReference>
<evidence type="ECO:0000259" key="8">
    <source>
        <dbReference type="Pfam" id="PF01094"/>
    </source>
</evidence>
<dbReference type="InterPro" id="IPR000068">
    <property type="entry name" value="GPCR_3_Ca_sens_rcpt-rel"/>
</dbReference>
<dbReference type="InterPro" id="IPR028082">
    <property type="entry name" value="Peripla_BP_I"/>
</dbReference>
<evidence type="ECO:0000313" key="10">
    <source>
        <dbReference type="Proteomes" id="UP000234681"/>
    </source>
</evidence>
<evidence type="ECO:0000256" key="6">
    <source>
        <dbReference type="ARBA" id="ARBA00023170"/>
    </source>
</evidence>
<organism evidence="9 10">
    <name type="scientific">Rattus norvegicus</name>
    <name type="common">Rat</name>
    <dbReference type="NCBI Taxonomy" id="10116"/>
    <lineage>
        <taxon>Eukaryota</taxon>
        <taxon>Metazoa</taxon>
        <taxon>Chordata</taxon>
        <taxon>Craniata</taxon>
        <taxon>Vertebrata</taxon>
        <taxon>Euteleostomi</taxon>
        <taxon>Mammalia</taxon>
        <taxon>Eutheria</taxon>
        <taxon>Euarchontoglires</taxon>
        <taxon>Glires</taxon>
        <taxon>Rodentia</taxon>
        <taxon>Myomorpha</taxon>
        <taxon>Muroidea</taxon>
        <taxon>Muridae</taxon>
        <taxon>Murinae</taxon>
        <taxon>Rattus</taxon>
    </lineage>
</organism>
<dbReference type="InterPro" id="IPR001828">
    <property type="entry name" value="ANF_lig-bd_rcpt"/>
</dbReference>
<keyword evidence="2" id="KW-0812">Transmembrane</keyword>
<accession>A6KB82</accession>